<sequence>MATLTDDEIIDTAYDIFLELASDNLDSADIILFNLQFEDIGAAELYTPDLEIWQQHQPDIDLTNQELYAEVLIGLADNSDHINNVFARVLLSRDKSQKLCHIIWKD</sequence>
<protein>
    <submittedName>
        <fullName evidence="1">DUF440 family protein</fullName>
    </submittedName>
</protein>
<gene>
    <name evidence="1" type="ORF">O970_01020</name>
</gene>
<evidence type="ECO:0000313" key="2">
    <source>
        <dbReference type="Proteomes" id="UP000506160"/>
    </source>
</evidence>
<dbReference type="Pfam" id="PF04269">
    <property type="entry name" value="DUF440"/>
    <property type="match status" value="1"/>
</dbReference>
<dbReference type="Gene3D" id="3.10.450.140">
    <property type="entry name" value="dsDNA mimic, putative"/>
    <property type="match status" value="1"/>
</dbReference>
<dbReference type="InterPro" id="IPR036763">
    <property type="entry name" value="Put_dsDNA_mimic_sf"/>
</dbReference>
<dbReference type="PIRSF" id="PIRSF004916">
    <property type="entry name" value="UCP004916"/>
    <property type="match status" value="1"/>
</dbReference>
<proteinExistence type="predicted"/>
<dbReference type="Proteomes" id="UP000506160">
    <property type="component" value="Unassembled WGS sequence"/>
</dbReference>
<accession>A0AB94IEZ1</accession>
<dbReference type="SUPFAM" id="SSF102816">
    <property type="entry name" value="Putative dsDNA mimic"/>
    <property type="match status" value="1"/>
</dbReference>
<name>A0AB94IEZ1_9GAMM</name>
<dbReference type="NCBIfam" id="NF003469">
    <property type="entry name" value="PRK05094.1"/>
    <property type="match status" value="1"/>
</dbReference>
<dbReference type="RefSeq" id="WP_036562181.1">
    <property type="nucleotide sequence ID" value="NZ_AWGA01000011.1"/>
</dbReference>
<dbReference type="InterPro" id="IPR007376">
    <property type="entry name" value="dsDNA_mimic_put"/>
</dbReference>
<comment type="caution">
    <text evidence="1">The sequence shown here is derived from an EMBL/GenBank/DDBJ whole genome shotgun (WGS) entry which is preliminary data.</text>
</comment>
<evidence type="ECO:0000313" key="1">
    <source>
        <dbReference type="EMBL" id="TEA28079.1"/>
    </source>
</evidence>
<organism evidence="1 2">
    <name type="scientific">Candidatus Schmidhempelia bombi str. Bimp</name>
    <dbReference type="NCBI Taxonomy" id="1387197"/>
    <lineage>
        <taxon>Bacteria</taxon>
        <taxon>Pseudomonadati</taxon>
        <taxon>Pseudomonadota</taxon>
        <taxon>Gammaproteobacteria</taxon>
        <taxon>Orbales</taxon>
        <taxon>Orbaceae</taxon>
        <taxon>Candidatus Schmidhempelia</taxon>
    </lineage>
</organism>
<keyword evidence="2" id="KW-1185">Reference proteome</keyword>
<dbReference type="EMBL" id="AWGA01000011">
    <property type="protein sequence ID" value="TEA28079.1"/>
    <property type="molecule type" value="Genomic_DNA"/>
</dbReference>
<dbReference type="AlphaFoldDB" id="A0AB94IEZ1"/>
<reference evidence="1 2" key="1">
    <citation type="journal article" date="2014" name="Appl. Environ. Microbiol.">
        <title>Genomic features of a bumble bee symbiont reflect its host environment.</title>
        <authorList>
            <person name="Martinson V.G."/>
            <person name="Magoc T."/>
            <person name="Koch H."/>
            <person name="Salzberg S.L."/>
            <person name="Moran N.A."/>
        </authorList>
    </citation>
    <scope>NUCLEOTIDE SEQUENCE [LARGE SCALE GENOMIC DNA]</scope>
    <source>
        <strain evidence="1 2">Bimp</strain>
    </source>
</reference>